<accession>A0A4U6T3Q3</accession>
<evidence type="ECO:0000313" key="1">
    <source>
        <dbReference type="EMBL" id="TKV95701.1"/>
    </source>
</evidence>
<gene>
    <name evidence="1" type="ORF">SEVIR_9G379466v2</name>
</gene>
<dbReference type="EMBL" id="CM016560">
    <property type="protein sequence ID" value="TKV95701.1"/>
    <property type="molecule type" value="Genomic_DNA"/>
</dbReference>
<sequence length="43" mass="4937">MVEFLFLKFILIFDLERWCTIRGIHSLRCSTMSTTVGGSLKSV</sequence>
<name>A0A4U6T3Q3_SETVI</name>
<reference evidence="1" key="1">
    <citation type="submission" date="2019-03" db="EMBL/GenBank/DDBJ databases">
        <title>WGS assembly of Setaria viridis.</title>
        <authorList>
            <person name="Huang P."/>
            <person name="Jenkins J."/>
            <person name="Grimwood J."/>
            <person name="Barry K."/>
            <person name="Healey A."/>
            <person name="Mamidi S."/>
            <person name="Sreedasyam A."/>
            <person name="Shu S."/>
            <person name="Feldman M."/>
            <person name="Wu J."/>
            <person name="Yu Y."/>
            <person name="Chen C."/>
            <person name="Johnson J."/>
            <person name="Rokhsar D."/>
            <person name="Baxter I."/>
            <person name="Schmutz J."/>
            <person name="Brutnell T."/>
            <person name="Kellogg E."/>
        </authorList>
    </citation>
    <scope>NUCLEOTIDE SEQUENCE [LARGE SCALE GENOMIC DNA]</scope>
</reference>
<keyword evidence="2" id="KW-1185">Reference proteome</keyword>
<evidence type="ECO:0000313" key="2">
    <source>
        <dbReference type="Proteomes" id="UP000298652"/>
    </source>
</evidence>
<organism evidence="1 2">
    <name type="scientific">Setaria viridis</name>
    <name type="common">Green bristlegrass</name>
    <name type="synonym">Setaria italica subsp. viridis</name>
    <dbReference type="NCBI Taxonomy" id="4556"/>
    <lineage>
        <taxon>Eukaryota</taxon>
        <taxon>Viridiplantae</taxon>
        <taxon>Streptophyta</taxon>
        <taxon>Embryophyta</taxon>
        <taxon>Tracheophyta</taxon>
        <taxon>Spermatophyta</taxon>
        <taxon>Magnoliopsida</taxon>
        <taxon>Liliopsida</taxon>
        <taxon>Poales</taxon>
        <taxon>Poaceae</taxon>
        <taxon>PACMAD clade</taxon>
        <taxon>Panicoideae</taxon>
        <taxon>Panicodae</taxon>
        <taxon>Paniceae</taxon>
        <taxon>Cenchrinae</taxon>
        <taxon>Setaria</taxon>
    </lineage>
</organism>
<protein>
    <submittedName>
        <fullName evidence="1">Uncharacterized protein</fullName>
    </submittedName>
</protein>
<proteinExistence type="predicted"/>
<dbReference type="Proteomes" id="UP000298652">
    <property type="component" value="Chromosome 9"/>
</dbReference>
<dbReference type="Gramene" id="TKV95701">
    <property type="protein sequence ID" value="TKV95701"/>
    <property type="gene ID" value="SEVIR_9G379466v2"/>
</dbReference>
<dbReference type="AlphaFoldDB" id="A0A4U6T3Q3"/>